<dbReference type="EMBL" id="RBXO01000002">
    <property type="protein sequence ID" value="RKT49362.1"/>
    <property type="molecule type" value="Genomic_DNA"/>
</dbReference>
<dbReference type="AlphaFoldDB" id="A0A495VJD1"/>
<feature type="region of interest" description="Disordered" evidence="1">
    <location>
        <begin position="88"/>
        <end position="116"/>
    </location>
</feature>
<evidence type="ECO:0000256" key="1">
    <source>
        <dbReference type="SAM" id="MobiDB-lite"/>
    </source>
</evidence>
<comment type="caution">
    <text evidence="2">The sequence shown here is derived from an EMBL/GenBank/DDBJ whole genome shotgun (WGS) entry which is preliminary data.</text>
</comment>
<keyword evidence="3" id="KW-1185">Reference proteome</keyword>
<sequence>MDRNRQWLRFRRGGQQWDLDVHRLTVDDTIALQELARGRTWGQVLLGLDQLDMVAVKVLLWAARRAAGDPVPFGDLSFPWGELAFEWIDGPTRPQGGDQADTAPAPAAAPDGDTGD</sequence>
<reference evidence="2 3" key="1">
    <citation type="submission" date="2018-10" db="EMBL/GenBank/DDBJ databases">
        <title>Sequencing the genomes of 1000 actinobacteria strains.</title>
        <authorList>
            <person name="Klenk H.-P."/>
        </authorList>
    </citation>
    <scope>NUCLEOTIDE SEQUENCE [LARGE SCALE GENOMIC DNA]</scope>
    <source>
        <strain evidence="2 3">DSM 43800</strain>
    </source>
</reference>
<evidence type="ECO:0000313" key="3">
    <source>
        <dbReference type="Proteomes" id="UP000282084"/>
    </source>
</evidence>
<name>A0A495VJD1_9PSEU</name>
<dbReference type="RefSeq" id="WP_121012960.1">
    <property type="nucleotide sequence ID" value="NZ_RBXO01000002.1"/>
</dbReference>
<feature type="compositionally biased region" description="Low complexity" evidence="1">
    <location>
        <begin position="96"/>
        <end position="116"/>
    </location>
</feature>
<proteinExistence type="predicted"/>
<accession>A0A495VJD1</accession>
<gene>
    <name evidence="2" type="ORF">C8E97_6741</name>
</gene>
<dbReference type="Proteomes" id="UP000282084">
    <property type="component" value="Unassembled WGS sequence"/>
</dbReference>
<protein>
    <submittedName>
        <fullName evidence="2">Uncharacterized protein</fullName>
    </submittedName>
</protein>
<evidence type="ECO:0000313" key="2">
    <source>
        <dbReference type="EMBL" id="RKT49362.1"/>
    </source>
</evidence>
<dbReference type="OrthoDB" id="3708096at2"/>
<organism evidence="2 3">
    <name type="scientific">Saccharothrix australiensis</name>
    <dbReference type="NCBI Taxonomy" id="2072"/>
    <lineage>
        <taxon>Bacteria</taxon>
        <taxon>Bacillati</taxon>
        <taxon>Actinomycetota</taxon>
        <taxon>Actinomycetes</taxon>
        <taxon>Pseudonocardiales</taxon>
        <taxon>Pseudonocardiaceae</taxon>
        <taxon>Saccharothrix</taxon>
    </lineage>
</organism>